<reference evidence="2" key="2">
    <citation type="submission" date="2021-09" db="EMBL/GenBank/DDBJ databases">
        <authorList>
            <person name="Gilroy R."/>
        </authorList>
    </citation>
    <scope>NUCLEOTIDE SEQUENCE</scope>
    <source>
        <strain evidence="2">CHK121-7720</strain>
    </source>
</reference>
<evidence type="ECO:0000313" key="2">
    <source>
        <dbReference type="EMBL" id="HJG89363.1"/>
    </source>
</evidence>
<dbReference type="RefSeq" id="WP_273306429.1">
    <property type="nucleotide sequence ID" value="NZ_DYUD01000023.1"/>
</dbReference>
<name>A0A921SV83_9BACT</name>
<gene>
    <name evidence="2" type="ORF">K8U91_07840</name>
</gene>
<protein>
    <submittedName>
        <fullName evidence="2">Uncharacterized protein</fullName>
    </submittedName>
</protein>
<feature type="signal peptide" evidence="1">
    <location>
        <begin position="1"/>
        <end position="23"/>
    </location>
</feature>
<proteinExistence type="predicted"/>
<feature type="chain" id="PRO_5036735299" evidence="1">
    <location>
        <begin position="24"/>
        <end position="557"/>
    </location>
</feature>
<dbReference type="EMBL" id="DYUD01000023">
    <property type="protein sequence ID" value="HJG89363.1"/>
    <property type="molecule type" value="Genomic_DNA"/>
</dbReference>
<evidence type="ECO:0000313" key="3">
    <source>
        <dbReference type="Proteomes" id="UP000757103"/>
    </source>
</evidence>
<dbReference type="AlphaFoldDB" id="A0A921SV83"/>
<keyword evidence="1" id="KW-0732">Signal</keyword>
<evidence type="ECO:0000256" key="1">
    <source>
        <dbReference type="SAM" id="SignalP"/>
    </source>
</evidence>
<dbReference type="Proteomes" id="UP000757103">
    <property type="component" value="Unassembled WGS sequence"/>
</dbReference>
<comment type="caution">
    <text evidence="2">The sequence shown here is derived from an EMBL/GenBank/DDBJ whole genome shotgun (WGS) entry which is preliminary data.</text>
</comment>
<accession>A0A921SV83</accession>
<reference evidence="2" key="1">
    <citation type="journal article" date="2021" name="PeerJ">
        <title>Extensive microbial diversity within the chicken gut microbiome revealed by metagenomics and culture.</title>
        <authorList>
            <person name="Gilroy R."/>
            <person name="Ravi A."/>
            <person name="Getino M."/>
            <person name="Pursley I."/>
            <person name="Horton D.L."/>
            <person name="Alikhan N.F."/>
            <person name="Baker D."/>
            <person name="Gharbi K."/>
            <person name="Hall N."/>
            <person name="Watson M."/>
            <person name="Adriaenssens E.M."/>
            <person name="Foster-Nyarko E."/>
            <person name="Jarju S."/>
            <person name="Secka A."/>
            <person name="Antonio M."/>
            <person name="Oren A."/>
            <person name="Chaudhuri R.R."/>
            <person name="La Ragione R."/>
            <person name="Hildebrand F."/>
            <person name="Pallen M.J."/>
        </authorList>
    </citation>
    <scope>NUCLEOTIDE SEQUENCE</scope>
    <source>
        <strain evidence="2">CHK121-7720</strain>
    </source>
</reference>
<organism evidence="2 3">
    <name type="scientific">Barnesiella viscericola</name>
    <dbReference type="NCBI Taxonomy" id="397865"/>
    <lineage>
        <taxon>Bacteria</taxon>
        <taxon>Pseudomonadati</taxon>
        <taxon>Bacteroidota</taxon>
        <taxon>Bacteroidia</taxon>
        <taxon>Bacteroidales</taxon>
        <taxon>Barnesiellaceae</taxon>
        <taxon>Barnesiella</taxon>
    </lineage>
</organism>
<dbReference type="Gene3D" id="2.60.40.3620">
    <property type="match status" value="1"/>
</dbReference>
<sequence>MKQIHKNLLCALSLAASLLTASAEGTFGKIAFMGDNVEINGSAIGWNATDPAVVEVNPATGKFEFTARFTRQRSLWQMYTDAIGENDWGTLKQSIYTPNMFVAFSDMDPEPEDIVINDGGVDCFNIKYLSEAVGQTVPVYHDPDGGFWVGGGSSLTTDKVFSFEISADLSEMKIVSVKDAEVNNDFPEYLYLLGDATPGGWELDKATRMENLGDGIYRYVGELKAGGAVQIYGENPAVCGLDAKAYGPADPGKIDRWGLSSGLNYYETGRPSGCYYTVEFTNNYIVTVDVANNNIRILFNNLFIVGQPTNWQFIQMEDEGNRVFTYKGYFKNNEVFCFAALSGDLGWSSQVAPGVPEGSTFGLAPYSDNSLTNGSAATMKSQYDSYYIVTADLNSSVLKTRTYNPNPVEKLYVACEGSYNEMAANADGTFVWFGDLNGNFSITPNTEAYPCYMPATEEVSIPSDGITNSEMVFNATAANNLNNRWSIGESGKYTVKVNPDEMTVSVQKGNTTGIEFIGADEENTSVIFYDLTGRKVQNPVKGIYIRVQGTTAQKVVI</sequence>